<dbReference type="PANTHER" id="PTHR44591">
    <property type="entry name" value="STRESS RESPONSE REGULATOR PROTEIN 1"/>
    <property type="match status" value="1"/>
</dbReference>
<keyword evidence="1 6" id="KW-0597">Phosphoprotein</keyword>
<dbReference type="FunFam" id="3.40.50.2300:FF:000001">
    <property type="entry name" value="DNA-binding response regulator PhoB"/>
    <property type="match status" value="1"/>
</dbReference>
<feature type="modified residue" description="4-aspartylphosphate" evidence="6">
    <location>
        <position position="53"/>
    </location>
</feature>
<dbReference type="Proteomes" id="UP001320898">
    <property type="component" value="Unassembled WGS sequence"/>
</dbReference>
<evidence type="ECO:0000256" key="4">
    <source>
        <dbReference type="ARBA" id="ARBA00023125"/>
    </source>
</evidence>
<proteinExistence type="predicted"/>
<dbReference type="EMBL" id="JALIDZ010000001">
    <property type="protein sequence ID" value="MCT8970528.1"/>
    <property type="molecule type" value="Genomic_DNA"/>
</dbReference>
<accession>A0AAW5QVW7</accession>
<dbReference type="InterPro" id="IPR011006">
    <property type="entry name" value="CheY-like_superfamily"/>
</dbReference>
<name>A0AAW5QVW7_9HYPH</name>
<dbReference type="PROSITE" id="PS50110">
    <property type="entry name" value="RESPONSE_REGULATORY"/>
    <property type="match status" value="1"/>
</dbReference>
<dbReference type="AlphaFoldDB" id="A0AAW5QVW7"/>
<keyword evidence="5" id="KW-0804">Transcription</keyword>
<sequence length="121" mass="13293">MPRHVLIVEDEENIVESLSFLLEREGFEVTSVLDGAQALDRIEEGHPDLLILDVMLPGIDGFEILRTIRANAALKALPVVMLTAKMQQQDRRTAEAIGVNAFVTKPFSNAEVVSIVKSLAP</sequence>
<evidence type="ECO:0000256" key="3">
    <source>
        <dbReference type="ARBA" id="ARBA00023015"/>
    </source>
</evidence>
<reference evidence="8 9" key="1">
    <citation type="submission" date="2022-04" db="EMBL/GenBank/DDBJ databases">
        <authorList>
            <person name="Ye Y.-Q."/>
            <person name="Du Z.-J."/>
        </authorList>
    </citation>
    <scope>NUCLEOTIDE SEQUENCE [LARGE SCALE GENOMIC DNA]</scope>
    <source>
        <strain evidence="8 9">A6E488</strain>
    </source>
</reference>
<evidence type="ECO:0000256" key="5">
    <source>
        <dbReference type="ARBA" id="ARBA00023163"/>
    </source>
</evidence>
<dbReference type="Pfam" id="PF00072">
    <property type="entry name" value="Response_reg"/>
    <property type="match status" value="1"/>
</dbReference>
<evidence type="ECO:0000256" key="6">
    <source>
        <dbReference type="PROSITE-ProRule" id="PRU00169"/>
    </source>
</evidence>
<feature type="domain" description="Response regulatory" evidence="7">
    <location>
        <begin position="4"/>
        <end position="120"/>
    </location>
</feature>
<keyword evidence="9" id="KW-1185">Reference proteome</keyword>
<organism evidence="8 9">
    <name type="scientific">Microbaculum marinisediminis</name>
    <dbReference type="NCBI Taxonomy" id="2931392"/>
    <lineage>
        <taxon>Bacteria</taxon>
        <taxon>Pseudomonadati</taxon>
        <taxon>Pseudomonadota</taxon>
        <taxon>Alphaproteobacteria</taxon>
        <taxon>Hyphomicrobiales</taxon>
        <taxon>Tepidamorphaceae</taxon>
        <taxon>Microbaculum</taxon>
    </lineage>
</organism>
<dbReference type="GO" id="GO:0003677">
    <property type="term" value="F:DNA binding"/>
    <property type="evidence" value="ECO:0007669"/>
    <property type="project" value="UniProtKB-KW"/>
</dbReference>
<evidence type="ECO:0000313" key="8">
    <source>
        <dbReference type="EMBL" id="MCT8970528.1"/>
    </source>
</evidence>
<evidence type="ECO:0000256" key="1">
    <source>
        <dbReference type="ARBA" id="ARBA00022553"/>
    </source>
</evidence>
<keyword evidence="3" id="KW-0805">Transcription regulation</keyword>
<dbReference type="RefSeq" id="WP_261614094.1">
    <property type="nucleotide sequence ID" value="NZ_JALIDZ010000001.1"/>
</dbReference>
<keyword evidence="2" id="KW-0902">Two-component regulatory system</keyword>
<dbReference type="SMART" id="SM00448">
    <property type="entry name" value="REC"/>
    <property type="match status" value="1"/>
</dbReference>
<keyword evidence="4" id="KW-0238">DNA-binding</keyword>
<dbReference type="InterPro" id="IPR001789">
    <property type="entry name" value="Sig_transdc_resp-reg_receiver"/>
</dbReference>
<dbReference type="GO" id="GO:0000160">
    <property type="term" value="P:phosphorelay signal transduction system"/>
    <property type="evidence" value="ECO:0007669"/>
    <property type="project" value="UniProtKB-KW"/>
</dbReference>
<dbReference type="PANTHER" id="PTHR44591:SF3">
    <property type="entry name" value="RESPONSE REGULATORY DOMAIN-CONTAINING PROTEIN"/>
    <property type="match status" value="1"/>
</dbReference>
<evidence type="ECO:0000313" key="9">
    <source>
        <dbReference type="Proteomes" id="UP001320898"/>
    </source>
</evidence>
<dbReference type="Gene3D" id="3.40.50.2300">
    <property type="match status" value="1"/>
</dbReference>
<comment type="caution">
    <text evidence="8">The sequence shown here is derived from an EMBL/GenBank/DDBJ whole genome shotgun (WGS) entry which is preliminary data.</text>
</comment>
<evidence type="ECO:0000259" key="7">
    <source>
        <dbReference type="PROSITE" id="PS50110"/>
    </source>
</evidence>
<gene>
    <name evidence="8" type="ORF">MUB46_01510</name>
</gene>
<protein>
    <submittedName>
        <fullName evidence="8">Response regulator</fullName>
    </submittedName>
</protein>
<dbReference type="SUPFAM" id="SSF52172">
    <property type="entry name" value="CheY-like"/>
    <property type="match status" value="1"/>
</dbReference>
<dbReference type="CDD" id="cd17574">
    <property type="entry name" value="REC_OmpR"/>
    <property type="match status" value="1"/>
</dbReference>
<evidence type="ECO:0000256" key="2">
    <source>
        <dbReference type="ARBA" id="ARBA00023012"/>
    </source>
</evidence>
<dbReference type="InterPro" id="IPR050595">
    <property type="entry name" value="Bact_response_regulator"/>
</dbReference>